<feature type="domain" description="Major facilitator superfamily (MFS) profile" evidence="8">
    <location>
        <begin position="127"/>
        <end position="579"/>
    </location>
</feature>
<protein>
    <recommendedName>
        <fullName evidence="8">Major facilitator superfamily (MFS) profile domain-containing protein</fullName>
    </recommendedName>
</protein>
<feature type="transmembrane region" description="Helical" evidence="7">
    <location>
        <begin position="251"/>
        <end position="272"/>
    </location>
</feature>
<feature type="region of interest" description="Disordered" evidence="6">
    <location>
        <begin position="23"/>
        <end position="98"/>
    </location>
</feature>
<evidence type="ECO:0000256" key="6">
    <source>
        <dbReference type="SAM" id="MobiDB-lite"/>
    </source>
</evidence>
<dbReference type="AlphaFoldDB" id="A0A8T0NJM2"/>
<feature type="transmembrane region" description="Helical" evidence="7">
    <location>
        <begin position="392"/>
        <end position="411"/>
    </location>
</feature>
<dbReference type="InterPro" id="IPR020846">
    <property type="entry name" value="MFS_dom"/>
</dbReference>
<evidence type="ECO:0000256" key="7">
    <source>
        <dbReference type="SAM" id="Phobius"/>
    </source>
</evidence>
<dbReference type="PROSITE" id="PS50850">
    <property type="entry name" value="MFS"/>
    <property type="match status" value="1"/>
</dbReference>
<dbReference type="FunFam" id="1.20.1250.20:FF:000232">
    <property type="entry name" value="Organic cation/carnitine transporter 7"/>
    <property type="match status" value="1"/>
</dbReference>
<evidence type="ECO:0000313" key="9">
    <source>
        <dbReference type="EMBL" id="KAG2547286.1"/>
    </source>
</evidence>
<keyword evidence="2" id="KW-0813">Transport</keyword>
<feature type="compositionally biased region" description="Pro residues" evidence="6">
    <location>
        <begin position="28"/>
        <end position="42"/>
    </location>
</feature>
<feature type="compositionally biased region" description="Pro residues" evidence="6">
    <location>
        <begin position="74"/>
        <end position="84"/>
    </location>
</feature>
<dbReference type="PANTHER" id="PTHR23511">
    <property type="entry name" value="SYNAPTIC VESICLE GLYCOPROTEIN 2"/>
    <property type="match status" value="1"/>
</dbReference>
<feature type="transmembrane region" description="Helical" evidence="7">
    <location>
        <begin position="556"/>
        <end position="576"/>
    </location>
</feature>
<organism evidence="9 10">
    <name type="scientific">Panicum virgatum</name>
    <name type="common">Blackwell switchgrass</name>
    <dbReference type="NCBI Taxonomy" id="38727"/>
    <lineage>
        <taxon>Eukaryota</taxon>
        <taxon>Viridiplantae</taxon>
        <taxon>Streptophyta</taxon>
        <taxon>Embryophyta</taxon>
        <taxon>Tracheophyta</taxon>
        <taxon>Spermatophyta</taxon>
        <taxon>Magnoliopsida</taxon>
        <taxon>Liliopsida</taxon>
        <taxon>Poales</taxon>
        <taxon>Poaceae</taxon>
        <taxon>PACMAD clade</taxon>
        <taxon>Panicoideae</taxon>
        <taxon>Panicodae</taxon>
        <taxon>Paniceae</taxon>
        <taxon>Panicinae</taxon>
        <taxon>Panicum</taxon>
        <taxon>Panicum sect. Hiantes</taxon>
    </lineage>
</organism>
<sequence>MATQLLPIWSPRPVRVCGETPLPVLALSPPPAPLWPSPPSPSPTRICSATNNPPLPGRKEGSRPAPPCQRRRNPPPPPLRPPPAAGQDIPPLPSESRNPQVLATNMETYTTDDALTNMGFGRSQALVLVYAGMGWVAEAMEVMLLSFLGPFVREQWNISPQSESMLSSVVFAGMLIGACAWGFVSDKYGRRTGLLFSTMFTSGMGFLSALSPNYLCLVALRFLVGVGVGGSHVFISWFLEFVPAQNRGTWMVILSLFWTLGTILEASLAWVVLPALNWRWLLALTALPCVLMLPFFGLTPESPRYLCVQNRMADATAVLERMASANQSDLPPGVLIYNRETKTDHDNLASESECLLPIREKECKVDDAVSSESGSLAALRMLLSRNLLKSTLLLWFVFYANSFAYYGIVLLTSQLSDANRSCASGVIFGLHQKDTNIYKDTFITSLAEIPGLLLSACLVDWFGRKASMWSMMFACCAFLGPLVFHQNELLTTTLLFGARACAMGSFTVLCLYAPEVYPTYVRSTGSGIATAIGRVGGVVCPLVAVALLGSCHQMEALVVFEVVLCLAAVACMFFPVETKGRGME</sequence>
<reference evidence="9 10" key="1">
    <citation type="submission" date="2020-05" db="EMBL/GenBank/DDBJ databases">
        <title>WGS assembly of Panicum virgatum.</title>
        <authorList>
            <person name="Lovell J.T."/>
            <person name="Jenkins J."/>
            <person name="Shu S."/>
            <person name="Juenger T.E."/>
            <person name="Schmutz J."/>
        </authorList>
    </citation>
    <scope>NUCLEOTIDE SEQUENCE [LARGE SCALE GENOMIC DNA]</scope>
    <source>
        <strain evidence="10">cv. AP13</strain>
    </source>
</reference>
<feature type="transmembrane region" description="Helical" evidence="7">
    <location>
        <begin position="278"/>
        <end position="296"/>
    </location>
</feature>
<dbReference type="InterPro" id="IPR005828">
    <property type="entry name" value="MFS_sugar_transport-like"/>
</dbReference>
<feature type="transmembrane region" description="Helical" evidence="7">
    <location>
        <begin position="496"/>
        <end position="514"/>
    </location>
</feature>
<dbReference type="InterPro" id="IPR036259">
    <property type="entry name" value="MFS_trans_sf"/>
</dbReference>
<comment type="subcellular location">
    <subcellularLocation>
        <location evidence="1">Membrane</location>
        <topology evidence="1">Multi-pass membrane protein</topology>
    </subcellularLocation>
</comment>
<evidence type="ECO:0000256" key="3">
    <source>
        <dbReference type="ARBA" id="ARBA00022692"/>
    </source>
</evidence>
<dbReference type="GO" id="GO:0022857">
    <property type="term" value="F:transmembrane transporter activity"/>
    <property type="evidence" value="ECO:0007669"/>
    <property type="project" value="InterPro"/>
</dbReference>
<comment type="caution">
    <text evidence="9">The sequence shown here is derived from an EMBL/GenBank/DDBJ whole genome shotgun (WGS) entry which is preliminary data.</text>
</comment>
<dbReference type="PROSITE" id="PS00216">
    <property type="entry name" value="SUGAR_TRANSPORT_1"/>
    <property type="match status" value="1"/>
</dbReference>
<evidence type="ECO:0000256" key="4">
    <source>
        <dbReference type="ARBA" id="ARBA00022989"/>
    </source>
</evidence>
<accession>A0A8T0NJM2</accession>
<dbReference type="Proteomes" id="UP000823388">
    <property type="component" value="Chromosome 9K"/>
</dbReference>
<feature type="transmembrane region" description="Helical" evidence="7">
    <location>
        <begin position="193"/>
        <end position="212"/>
    </location>
</feature>
<gene>
    <name evidence="9" type="ORF">PVAP13_9KG077000</name>
</gene>
<dbReference type="InterPro" id="IPR005829">
    <property type="entry name" value="Sugar_transporter_CS"/>
</dbReference>
<keyword evidence="4 7" id="KW-1133">Transmembrane helix</keyword>
<dbReference type="EMBL" id="CM029053">
    <property type="protein sequence ID" value="KAG2547286.1"/>
    <property type="molecule type" value="Genomic_DNA"/>
</dbReference>
<dbReference type="SUPFAM" id="SSF103473">
    <property type="entry name" value="MFS general substrate transporter"/>
    <property type="match status" value="1"/>
</dbReference>
<keyword evidence="10" id="KW-1185">Reference proteome</keyword>
<name>A0A8T0NJM2_PANVG</name>
<evidence type="ECO:0000256" key="1">
    <source>
        <dbReference type="ARBA" id="ARBA00004141"/>
    </source>
</evidence>
<evidence type="ECO:0000256" key="5">
    <source>
        <dbReference type="ARBA" id="ARBA00023136"/>
    </source>
</evidence>
<feature type="transmembrane region" description="Helical" evidence="7">
    <location>
        <begin position="164"/>
        <end position="184"/>
    </location>
</feature>
<dbReference type="Gene3D" id="1.20.1250.20">
    <property type="entry name" value="MFS general substrate transporter like domains"/>
    <property type="match status" value="1"/>
</dbReference>
<feature type="transmembrane region" description="Helical" evidence="7">
    <location>
        <begin position="127"/>
        <end position="152"/>
    </location>
</feature>
<feature type="transmembrane region" description="Helical" evidence="7">
    <location>
        <begin position="218"/>
        <end position="239"/>
    </location>
</feature>
<evidence type="ECO:0000259" key="8">
    <source>
        <dbReference type="PROSITE" id="PS50850"/>
    </source>
</evidence>
<dbReference type="PANTHER" id="PTHR23511:SF5">
    <property type="entry name" value="MAJOR FACILITATOR-TYPE TRANSPORTER HXNZ-RELATED"/>
    <property type="match status" value="1"/>
</dbReference>
<dbReference type="Pfam" id="PF00083">
    <property type="entry name" value="Sugar_tr"/>
    <property type="match status" value="1"/>
</dbReference>
<keyword evidence="3 7" id="KW-0812">Transmembrane</keyword>
<evidence type="ECO:0000313" key="10">
    <source>
        <dbReference type="Proteomes" id="UP000823388"/>
    </source>
</evidence>
<dbReference type="GO" id="GO:0016020">
    <property type="term" value="C:membrane"/>
    <property type="evidence" value="ECO:0007669"/>
    <property type="project" value="UniProtKB-SubCell"/>
</dbReference>
<proteinExistence type="predicted"/>
<evidence type="ECO:0000256" key="2">
    <source>
        <dbReference type="ARBA" id="ARBA00022448"/>
    </source>
</evidence>
<keyword evidence="5 7" id="KW-0472">Membrane</keyword>
<feature type="transmembrane region" description="Helical" evidence="7">
    <location>
        <begin position="526"/>
        <end position="549"/>
    </location>
</feature>